<dbReference type="Pfam" id="PF02321">
    <property type="entry name" value="OEP"/>
    <property type="match status" value="2"/>
</dbReference>
<dbReference type="GO" id="GO:0015288">
    <property type="term" value="F:porin activity"/>
    <property type="evidence" value="ECO:0007669"/>
    <property type="project" value="TreeGrafter"/>
</dbReference>
<keyword evidence="7" id="KW-0998">Cell outer membrane</keyword>
<evidence type="ECO:0000256" key="6">
    <source>
        <dbReference type="ARBA" id="ARBA00023136"/>
    </source>
</evidence>
<dbReference type="OrthoDB" id="9814032at2"/>
<evidence type="ECO:0000256" key="8">
    <source>
        <dbReference type="SAM" id="Coils"/>
    </source>
</evidence>
<reference evidence="9 10" key="1">
    <citation type="submission" date="2019-11" db="EMBL/GenBank/DDBJ databases">
        <title>Comparative genomics of hydrocarbon-degrading Desulfosarcina strains.</title>
        <authorList>
            <person name="Watanabe M."/>
            <person name="Kojima H."/>
            <person name="Fukui M."/>
        </authorList>
    </citation>
    <scope>NUCLEOTIDE SEQUENCE [LARGE SCALE GENOMIC DNA]</scope>
    <source>
        <strain evidence="9 10">PP31</strain>
    </source>
</reference>
<dbReference type="Gene3D" id="1.20.1600.10">
    <property type="entry name" value="Outer membrane efflux proteins (OEP)"/>
    <property type="match status" value="1"/>
</dbReference>
<dbReference type="InterPro" id="IPR003423">
    <property type="entry name" value="OMP_efflux"/>
</dbReference>
<sequence length="431" mass="48045">MKYYWLTILILLVAIDGWAAAPLTIDDAVREALASSPEIHEGEAYRQAAEFATHATRADFLPRISAAYSYQNLAESPYINITGTPVVTNTRDQHHWEIALRQPIFSGFAISARHRLAQLGLSNRTLDLQQARQKVIVQVKQGCFDLLVAEKKLEVSAGSVAALTAHETDVEKFYANGLVPLNDLLKAQVARGDAVLQQHRTQAAVRQARSALCLQLGREFDADLEIAEAIPAIIPLPKLDDQVEGAMANRCEIALIEQAIESKSSEQRVVKSDYYPHVELFGRYQQDGEDVGARTNEYANQHNASVGVQASWDIFTFGKTRSRSAEAAAEQRALEQTLEKIRDDIRLQVVQARLDLDVAQGNIDTARTALNQAKEHWRITDRLYRQQLTTTTEVLDARSYLDRAQSAYHEAQYGYGSALARLEWAMGSSEP</sequence>
<protein>
    <recommendedName>
        <fullName evidence="11">Transporter</fullName>
    </recommendedName>
</protein>
<dbReference type="SUPFAM" id="SSF56954">
    <property type="entry name" value="Outer membrane efflux proteins (OEP)"/>
    <property type="match status" value="1"/>
</dbReference>
<dbReference type="InterPro" id="IPR051906">
    <property type="entry name" value="TolC-like"/>
</dbReference>
<dbReference type="GO" id="GO:1990281">
    <property type="term" value="C:efflux pump complex"/>
    <property type="evidence" value="ECO:0007669"/>
    <property type="project" value="TreeGrafter"/>
</dbReference>
<keyword evidence="5" id="KW-0812">Transmembrane</keyword>
<comment type="subcellular location">
    <subcellularLocation>
        <location evidence="1">Cell outer membrane</location>
    </subcellularLocation>
</comment>
<dbReference type="Proteomes" id="UP000427769">
    <property type="component" value="Chromosome"/>
</dbReference>
<feature type="coiled-coil region" evidence="8">
    <location>
        <begin position="324"/>
        <end position="376"/>
    </location>
</feature>
<evidence type="ECO:0008006" key="11">
    <source>
        <dbReference type="Google" id="ProtNLM"/>
    </source>
</evidence>
<keyword evidence="3" id="KW-0813">Transport</keyword>
<evidence type="ECO:0000256" key="7">
    <source>
        <dbReference type="ARBA" id="ARBA00023237"/>
    </source>
</evidence>
<dbReference type="RefSeq" id="WP_155307578.1">
    <property type="nucleotide sequence ID" value="NZ_AP021875.1"/>
</dbReference>
<dbReference type="PANTHER" id="PTHR30026">
    <property type="entry name" value="OUTER MEMBRANE PROTEIN TOLC"/>
    <property type="match status" value="1"/>
</dbReference>
<keyword evidence="8" id="KW-0175">Coiled coil</keyword>
<dbReference type="PANTHER" id="PTHR30026:SF21">
    <property type="entry name" value="SLR1270 PROTEIN"/>
    <property type="match status" value="1"/>
</dbReference>
<evidence type="ECO:0000256" key="5">
    <source>
        <dbReference type="ARBA" id="ARBA00022692"/>
    </source>
</evidence>
<evidence type="ECO:0000256" key="1">
    <source>
        <dbReference type="ARBA" id="ARBA00004442"/>
    </source>
</evidence>
<evidence type="ECO:0000256" key="2">
    <source>
        <dbReference type="ARBA" id="ARBA00007613"/>
    </source>
</evidence>
<dbReference type="KEGG" id="dwd:DSCW_64180"/>
<dbReference type="AlphaFoldDB" id="A0A5K7ZGS8"/>
<proteinExistence type="inferred from homology"/>
<keyword evidence="4" id="KW-1134">Transmembrane beta strand</keyword>
<evidence type="ECO:0000256" key="4">
    <source>
        <dbReference type="ARBA" id="ARBA00022452"/>
    </source>
</evidence>
<accession>A0A5K7ZGS8</accession>
<dbReference type="EMBL" id="AP021875">
    <property type="protein sequence ID" value="BBO79001.1"/>
    <property type="molecule type" value="Genomic_DNA"/>
</dbReference>
<dbReference type="GO" id="GO:0015562">
    <property type="term" value="F:efflux transmembrane transporter activity"/>
    <property type="evidence" value="ECO:0007669"/>
    <property type="project" value="InterPro"/>
</dbReference>
<dbReference type="GO" id="GO:0009279">
    <property type="term" value="C:cell outer membrane"/>
    <property type="evidence" value="ECO:0007669"/>
    <property type="project" value="UniProtKB-SubCell"/>
</dbReference>
<name>A0A5K7ZGS8_9BACT</name>
<evidence type="ECO:0000313" key="10">
    <source>
        <dbReference type="Proteomes" id="UP000427769"/>
    </source>
</evidence>
<evidence type="ECO:0000256" key="3">
    <source>
        <dbReference type="ARBA" id="ARBA00022448"/>
    </source>
</evidence>
<evidence type="ECO:0000313" key="9">
    <source>
        <dbReference type="EMBL" id="BBO79001.1"/>
    </source>
</evidence>
<keyword evidence="6" id="KW-0472">Membrane</keyword>
<organism evidence="9 10">
    <name type="scientific">Desulfosarcina widdelii</name>
    <dbReference type="NCBI Taxonomy" id="947919"/>
    <lineage>
        <taxon>Bacteria</taxon>
        <taxon>Pseudomonadati</taxon>
        <taxon>Thermodesulfobacteriota</taxon>
        <taxon>Desulfobacteria</taxon>
        <taxon>Desulfobacterales</taxon>
        <taxon>Desulfosarcinaceae</taxon>
        <taxon>Desulfosarcina</taxon>
    </lineage>
</organism>
<keyword evidence="10" id="KW-1185">Reference proteome</keyword>
<gene>
    <name evidence="9" type="ORF">DSCW_64180</name>
</gene>
<comment type="similarity">
    <text evidence="2">Belongs to the outer membrane factor (OMF) (TC 1.B.17) family.</text>
</comment>